<dbReference type="Proteomes" id="UP000199604">
    <property type="component" value="Unassembled WGS sequence"/>
</dbReference>
<dbReference type="SUPFAM" id="SSF52266">
    <property type="entry name" value="SGNH hydrolase"/>
    <property type="match status" value="1"/>
</dbReference>
<evidence type="ECO:0000313" key="2">
    <source>
        <dbReference type="EMBL" id="SFA99965.1"/>
    </source>
</evidence>
<dbReference type="OrthoDB" id="9764164at2"/>
<sequence length="482" mass="49933">MIKNIKWLLLVSLSFVACNNDDDETTAEVPVTAGSANFSTYVALGDSFAAGYSDGALFKKGQENSYPNILAGQFAQAGGGVFTTPFCGDDNKGGLLFSGNTIQGTRLYFNGVGPTPVAGPVVTEVLNHLSGTFSNLGVPGAKSFHLLAAGYGNAAGVPGGLASPYFSRFSSSASTTILADALSQNPTFFSLWIGGNDVLGYATGGGVTTTESASTGSNITPDATFDGAYNSLATQLAAGGKKGVVANLPYVSTLPYFTRVPYNPVTLNAAQVAQLNSGFASYNGGLAFAVANLGLSQAEADRRKVVFVVGKNPVIIVDNYLTNLTPYSIPSYRPATAEDFLVLPSSSFIGTLVGGNPAAINGVSVPLADKWVLSKDEAAEIKAATDHYNITIEAAANTNGLAFVDAKAIMDQLVNGGIRFGNYHMSATYVTGGAFSLDGIHPGARGYALIANKFLEAINAKYGSTLRPVDLGNYQIQYPASL</sequence>
<dbReference type="InterPro" id="IPR001087">
    <property type="entry name" value="GDSL"/>
</dbReference>
<keyword evidence="1" id="KW-0732">Signal</keyword>
<dbReference type="EMBL" id="FOJT01000003">
    <property type="protein sequence ID" value="SFA99965.1"/>
    <property type="molecule type" value="Genomic_DNA"/>
</dbReference>
<evidence type="ECO:0000313" key="3">
    <source>
        <dbReference type="Proteomes" id="UP000199604"/>
    </source>
</evidence>
<dbReference type="AlphaFoldDB" id="A0A1I0XG04"/>
<name>A0A1I0XG04_9FLAO</name>
<proteinExistence type="predicted"/>
<dbReference type="STRING" id="498292.SAMN05660845_1231"/>
<evidence type="ECO:0000256" key="1">
    <source>
        <dbReference type="SAM" id="SignalP"/>
    </source>
</evidence>
<dbReference type="InterPro" id="IPR036514">
    <property type="entry name" value="SGNH_hydro_sf"/>
</dbReference>
<dbReference type="Gene3D" id="3.40.50.1110">
    <property type="entry name" value="SGNH hydrolase"/>
    <property type="match status" value="2"/>
</dbReference>
<gene>
    <name evidence="2" type="ORF">SAMN05660845_1231</name>
</gene>
<dbReference type="Pfam" id="PF00657">
    <property type="entry name" value="Lipase_GDSL"/>
    <property type="match status" value="1"/>
</dbReference>
<dbReference type="PROSITE" id="PS51257">
    <property type="entry name" value="PROKAR_LIPOPROTEIN"/>
    <property type="match status" value="1"/>
</dbReference>
<keyword evidence="3" id="KW-1185">Reference proteome</keyword>
<protein>
    <submittedName>
        <fullName evidence="2">GDSL-like Lipase/Acylhydrolase</fullName>
    </submittedName>
</protein>
<feature type="signal peptide" evidence="1">
    <location>
        <begin position="1"/>
        <end position="19"/>
    </location>
</feature>
<dbReference type="GO" id="GO:0016788">
    <property type="term" value="F:hydrolase activity, acting on ester bonds"/>
    <property type="evidence" value="ECO:0007669"/>
    <property type="project" value="InterPro"/>
</dbReference>
<dbReference type="RefSeq" id="WP_091475080.1">
    <property type="nucleotide sequence ID" value="NZ_FOJT01000003.1"/>
</dbReference>
<reference evidence="3" key="1">
    <citation type="submission" date="2016-10" db="EMBL/GenBank/DDBJ databases">
        <authorList>
            <person name="Varghese N."/>
            <person name="Submissions S."/>
        </authorList>
    </citation>
    <scope>NUCLEOTIDE SEQUENCE [LARGE SCALE GENOMIC DNA]</scope>
    <source>
        <strain evidence="3">DSM 21789</strain>
    </source>
</reference>
<keyword evidence="2" id="KW-0378">Hydrolase</keyword>
<accession>A0A1I0XG04</accession>
<organism evidence="2 3">
    <name type="scientific">Flavobacterium swingsii</name>
    <dbReference type="NCBI Taxonomy" id="498292"/>
    <lineage>
        <taxon>Bacteria</taxon>
        <taxon>Pseudomonadati</taxon>
        <taxon>Bacteroidota</taxon>
        <taxon>Flavobacteriia</taxon>
        <taxon>Flavobacteriales</taxon>
        <taxon>Flavobacteriaceae</taxon>
        <taxon>Flavobacterium</taxon>
    </lineage>
</organism>
<feature type="chain" id="PRO_5011692579" evidence="1">
    <location>
        <begin position="20"/>
        <end position="482"/>
    </location>
</feature>